<dbReference type="InterPro" id="IPR058913">
    <property type="entry name" value="Integrase_dom_put"/>
</dbReference>
<evidence type="ECO:0000313" key="3">
    <source>
        <dbReference type="Proteomes" id="UP000507470"/>
    </source>
</evidence>
<evidence type="ECO:0000313" key="2">
    <source>
        <dbReference type="EMBL" id="CAC5360332.1"/>
    </source>
</evidence>
<reference evidence="2 3" key="1">
    <citation type="submission" date="2020-06" db="EMBL/GenBank/DDBJ databases">
        <authorList>
            <person name="Li R."/>
            <person name="Bekaert M."/>
        </authorList>
    </citation>
    <scope>NUCLEOTIDE SEQUENCE [LARGE SCALE GENOMIC DNA]</scope>
    <source>
        <strain evidence="3">wild</strain>
    </source>
</reference>
<dbReference type="AlphaFoldDB" id="A0A6J8A0K0"/>
<dbReference type="PROSITE" id="PS50994">
    <property type="entry name" value="INTEGRASE"/>
    <property type="match status" value="1"/>
</dbReference>
<dbReference type="PANTHER" id="PTHR46791:SF5">
    <property type="entry name" value="CLR5 DOMAIN-CONTAINING PROTEIN-RELATED"/>
    <property type="match status" value="1"/>
</dbReference>
<dbReference type="PANTHER" id="PTHR46791">
    <property type="entry name" value="EXPRESSED PROTEIN"/>
    <property type="match status" value="1"/>
</dbReference>
<gene>
    <name evidence="2" type="ORF">MCOR_2851</name>
</gene>
<accession>A0A6J8A0K0</accession>
<organism evidence="2 3">
    <name type="scientific">Mytilus coruscus</name>
    <name type="common">Sea mussel</name>
    <dbReference type="NCBI Taxonomy" id="42192"/>
    <lineage>
        <taxon>Eukaryota</taxon>
        <taxon>Metazoa</taxon>
        <taxon>Spiralia</taxon>
        <taxon>Lophotrochozoa</taxon>
        <taxon>Mollusca</taxon>
        <taxon>Bivalvia</taxon>
        <taxon>Autobranchia</taxon>
        <taxon>Pteriomorphia</taxon>
        <taxon>Mytilida</taxon>
        <taxon>Mytiloidea</taxon>
        <taxon>Mytilidae</taxon>
        <taxon>Mytilinae</taxon>
        <taxon>Mytilus</taxon>
    </lineage>
</organism>
<dbReference type="OrthoDB" id="6119523at2759"/>
<dbReference type="Proteomes" id="UP000507470">
    <property type="component" value="Unassembled WGS sequence"/>
</dbReference>
<name>A0A6J8A0K0_MYTCO</name>
<dbReference type="GO" id="GO:0015074">
    <property type="term" value="P:DNA integration"/>
    <property type="evidence" value="ECO:0007669"/>
    <property type="project" value="InterPro"/>
</dbReference>
<evidence type="ECO:0000259" key="1">
    <source>
        <dbReference type="PROSITE" id="PS50994"/>
    </source>
</evidence>
<dbReference type="EMBL" id="CACVKT020000559">
    <property type="protein sequence ID" value="CAC5360332.1"/>
    <property type="molecule type" value="Genomic_DNA"/>
</dbReference>
<dbReference type="Gene3D" id="1.10.10.60">
    <property type="entry name" value="Homeodomain-like"/>
    <property type="match status" value="1"/>
</dbReference>
<sequence>MEEVLRQCRFERLIPVFQRENISPNLVCKLSSFELQCLGVSNSQEMMKLRTYCIKYSNVQPDRLRRGEAGPPVYEIPKEIIASLIETGFKISEIAKLLSVSESTVYRRMRMYNISKVNFTDINDNELQREINDLLTNFPRCGENMLQQMLKQKDIWIPRSRLRENLCKLDEDGIAERKRGRLHRRVYNVQAPNHLWHVDTNHKLIRWRFIILGGVDGFSRLVTFLKCENNNKAETVYKSFMDGVKAYGMPLRVRSDQGRENILIADYMLATRGPGSMITGKSVHNQRIERLWRDVYEGVLSLHYDLFYFMEDQHLLDILNPVHIYALHYVYLPKINEKLNIWQEAWSRHKLRTVKTSPLCLWTAGNINNLITFQLDDPANYGVDGTIDDNEIENNHERADLNPRPIFSSEIIPVSERCQEQLILHCPSDWTSSNYGIDIYCTALDIIKRY</sequence>
<dbReference type="InterPro" id="IPR012337">
    <property type="entry name" value="RNaseH-like_sf"/>
</dbReference>
<feature type="domain" description="Integrase catalytic" evidence="1">
    <location>
        <begin position="188"/>
        <end position="366"/>
    </location>
</feature>
<keyword evidence="3" id="KW-1185">Reference proteome</keyword>
<dbReference type="Gene3D" id="3.30.420.10">
    <property type="entry name" value="Ribonuclease H-like superfamily/Ribonuclease H"/>
    <property type="match status" value="1"/>
</dbReference>
<proteinExistence type="predicted"/>
<protein>
    <recommendedName>
        <fullName evidence="1">Integrase catalytic domain-containing protein</fullName>
    </recommendedName>
</protein>
<dbReference type="InterPro" id="IPR036397">
    <property type="entry name" value="RNaseH_sf"/>
</dbReference>
<dbReference type="GO" id="GO:0003676">
    <property type="term" value="F:nucleic acid binding"/>
    <property type="evidence" value="ECO:0007669"/>
    <property type="project" value="InterPro"/>
</dbReference>
<dbReference type="InterPro" id="IPR001584">
    <property type="entry name" value="Integrase_cat-core"/>
</dbReference>
<dbReference type="SUPFAM" id="SSF53098">
    <property type="entry name" value="Ribonuclease H-like"/>
    <property type="match status" value="1"/>
</dbReference>
<dbReference type="Pfam" id="PF24764">
    <property type="entry name" value="rva_4"/>
    <property type="match status" value="1"/>
</dbReference>